<evidence type="ECO:0000313" key="2">
    <source>
        <dbReference type="EMBL" id="OWZ84386.1"/>
    </source>
</evidence>
<keyword evidence="3" id="KW-1185">Reference proteome</keyword>
<evidence type="ECO:0000313" key="3">
    <source>
        <dbReference type="Proteomes" id="UP000214588"/>
    </source>
</evidence>
<dbReference type="AlphaFoldDB" id="A0A226BZG8"/>
<accession>A0A226BZG8</accession>
<evidence type="ECO:0000256" key="1">
    <source>
        <dbReference type="SAM" id="SignalP"/>
    </source>
</evidence>
<protein>
    <submittedName>
        <fullName evidence="2">Uncharacterized protein</fullName>
    </submittedName>
</protein>
<sequence>MKKLIVLSCIMALVFLSLGFQTTSAQAVDEIVKIQEIPINRYQPKGNEVAYEQVKENNPEILKFVDRLKETNFKNAKNCNDVDDVEGSDLKIWIEEHRPNKNNKDFTKEKTVTIQTSGCVYIGDDSDEDFDRISEPEYYVRQYAMVEFELYALEGDNYYVITQSLAKWERDNNDIDIKDAYLHASAVGENCEGEDIVETVSSETFAPQFYGDSTNYWSMDSLSDVDPVNPMTPSGGSISTYSGVDSDLYYQGEREKSSWNTICRLDR</sequence>
<feature type="signal peptide" evidence="1">
    <location>
        <begin position="1"/>
        <end position="27"/>
    </location>
</feature>
<proteinExistence type="predicted"/>
<dbReference type="EMBL" id="NIQC01000005">
    <property type="protein sequence ID" value="OWZ84386.1"/>
    <property type="molecule type" value="Genomic_DNA"/>
</dbReference>
<organism evidence="2 3">
    <name type="scientific">Natranaerobius trueperi</name>
    <dbReference type="NCBI Taxonomy" id="759412"/>
    <lineage>
        <taxon>Bacteria</taxon>
        <taxon>Bacillati</taxon>
        <taxon>Bacillota</taxon>
        <taxon>Clostridia</taxon>
        <taxon>Natranaerobiales</taxon>
        <taxon>Natranaerobiaceae</taxon>
        <taxon>Natranaerobius</taxon>
    </lineage>
</organism>
<feature type="chain" id="PRO_5013144207" evidence="1">
    <location>
        <begin position="28"/>
        <end position="267"/>
    </location>
</feature>
<comment type="caution">
    <text evidence="2">The sequence shown here is derived from an EMBL/GenBank/DDBJ whole genome shotgun (WGS) entry which is preliminary data.</text>
</comment>
<name>A0A226BZG8_9FIRM</name>
<gene>
    <name evidence="2" type="ORF">CDO51_03745</name>
</gene>
<keyword evidence="1" id="KW-0732">Signal</keyword>
<dbReference type="RefSeq" id="WP_089022960.1">
    <property type="nucleotide sequence ID" value="NZ_NIQC01000005.1"/>
</dbReference>
<reference evidence="2 3" key="1">
    <citation type="submission" date="2017-06" db="EMBL/GenBank/DDBJ databases">
        <title>Draft Genome Sequence of Natranaerobius trueperi halophilic, alkalithermophilic bacteria from soda lakes.</title>
        <authorList>
            <person name="Zhao B."/>
        </authorList>
    </citation>
    <scope>NUCLEOTIDE SEQUENCE [LARGE SCALE GENOMIC DNA]</scope>
    <source>
        <strain evidence="2 3">DSM 18760</strain>
    </source>
</reference>
<dbReference type="Proteomes" id="UP000214588">
    <property type="component" value="Unassembled WGS sequence"/>
</dbReference>
<dbReference type="OrthoDB" id="63946at2"/>